<sequence length="195" mass="22415">MQHDRIKKLKLAARQDEIEREMERYELFIAGPYIDKSKERSDPDNSSSEGKCIRFDVFKYYEEKWHNIYLGEDVELRKIGSSHYGSSSNAVFFERHYITKNIDVLIVFPDGPGVFCEFGDWASTPSTCQKMLVIINKKYEGKSSYINDGTAKAAKHFGAAIVYETYTDFGAVIARCDNFIDIRASSARVEKLYGR</sequence>
<protein>
    <recommendedName>
        <fullName evidence="3">Nucleoside 2-deoxyribosyltransferase</fullName>
    </recommendedName>
</protein>
<accession>A0A6A1TTI1</accession>
<name>A0A6A1TTI1_NEOGA</name>
<dbReference type="AlphaFoldDB" id="A0A6A1TTI1"/>
<comment type="caution">
    <text evidence="1">The sequence shown here is derived from an EMBL/GenBank/DDBJ whole genome shotgun (WGS) entry which is preliminary data.</text>
</comment>
<gene>
    <name evidence="1" type="ORF">F4V91_16405</name>
</gene>
<organism evidence="1 2">
    <name type="scientific">Neorhizobium galegae</name>
    <name type="common">Rhizobium galegae</name>
    <dbReference type="NCBI Taxonomy" id="399"/>
    <lineage>
        <taxon>Bacteria</taxon>
        <taxon>Pseudomonadati</taxon>
        <taxon>Pseudomonadota</taxon>
        <taxon>Alphaproteobacteria</taxon>
        <taxon>Hyphomicrobiales</taxon>
        <taxon>Rhizobiaceae</taxon>
        <taxon>Rhizobium/Agrobacterium group</taxon>
        <taxon>Neorhizobium</taxon>
    </lineage>
</organism>
<dbReference type="RefSeq" id="WP_151043933.1">
    <property type="nucleotide sequence ID" value="NZ_VZUL01000002.1"/>
</dbReference>
<reference evidence="1 2" key="1">
    <citation type="submission" date="2019-09" db="EMBL/GenBank/DDBJ databases">
        <title>Genome sequencing of Ng87 strain.</title>
        <authorList>
            <person name="Karasev E.S."/>
            <person name="Andronov E."/>
        </authorList>
    </citation>
    <scope>NUCLEOTIDE SEQUENCE [LARGE SCALE GENOMIC DNA]</scope>
    <source>
        <strain evidence="1 2">Ng87</strain>
    </source>
</reference>
<proteinExistence type="predicted"/>
<evidence type="ECO:0000313" key="1">
    <source>
        <dbReference type="EMBL" id="KAB1087872.1"/>
    </source>
</evidence>
<evidence type="ECO:0000313" key="2">
    <source>
        <dbReference type="Proteomes" id="UP000386575"/>
    </source>
</evidence>
<evidence type="ECO:0008006" key="3">
    <source>
        <dbReference type="Google" id="ProtNLM"/>
    </source>
</evidence>
<dbReference type="Proteomes" id="UP000386575">
    <property type="component" value="Unassembled WGS sequence"/>
</dbReference>
<dbReference type="EMBL" id="VZUL01000002">
    <property type="protein sequence ID" value="KAB1087872.1"/>
    <property type="molecule type" value="Genomic_DNA"/>
</dbReference>